<evidence type="ECO:0000256" key="23">
    <source>
        <dbReference type="ARBA" id="ARBA00023239"/>
    </source>
</evidence>
<evidence type="ECO:0000256" key="11">
    <source>
        <dbReference type="ARBA" id="ARBA00022692"/>
    </source>
</evidence>
<keyword evidence="10 32" id="KW-0349">Heme</keyword>
<keyword evidence="20 34" id="KW-0472">Membrane</keyword>
<evidence type="ECO:0000256" key="1">
    <source>
        <dbReference type="ARBA" id="ARBA00001143"/>
    </source>
</evidence>
<evidence type="ECO:0000256" key="17">
    <source>
        <dbReference type="ARBA" id="ARBA00023004"/>
    </source>
</evidence>
<dbReference type="GO" id="GO:0005789">
    <property type="term" value="C:endoplasmic reticulum membrane"/>
    <property type="evidence" value="ECO:0007669"/>
    <property type="project" value="UniProtKB-SubCell"/>
</dbReference>
<keyword evidence="8" id="KW-0444">Lipid biosynthesis</keyword>
<dbReference type="PRINTS" id="PR00463">
    <property type="entry name" value="EP450I"/>
</dbReference>
<dbReference type="InterPro" id="IPR017972">
    <property type="entry name" value="Cyt_P450_CS"/>
</dbReference>
<sequence>MDNLKQQLREPNSWLPVVVSVTVLYVCYSYYVNYYNYWASRGIKGSKPFFVFNELYDIYFVDRFKKLRNAVEKYGKIYGTFSFGKPRLVIADPEVIRQICIKDFDAFQNHIVSPFANRYQKRFLVWLQDDEWMQVRSRMVSTFTNGKMKRMYKLLDGCSEDLVNNFKEQYIMARRAGKQAADVDLFNTYSMYTMDGITSCCYSLHLARQKSIGKPKRGVATRNSLVEDANKVFKFDPIRLMIAALTPKFILKATNFTLASESSWQGLVKRLEQLIEKRRHGEAGTGVNDDLMQMLLDANEDDEVELNELDRAENHHAGLTHETLQQDQAKLKASIMNDSNGSASVKSNTKLKLSDMDVLSNSILMLSAGLDTTRSSLSSITYLLAHHQDVQERLYQELKKIAKYEETAMGKRLVFEYDDLTTCQYLDAVISESLRMVPPAPFTDRQAKRDYFIKKYGVSVPKDSQILLAFYSVHHDPDYWSEPDKFNPDRFMPGEREKIVPGSYAPFSMGPRHCIGMRFSLTETKLGLAKVLMNFKFQPAPGTVYPPVAALGLGLVAIKNCKARVTLRDLD</sequence>
<keyword evidence="14" id="KW-0276">Fatty acid metabolism</keyword>
<evidence type="ECO:0000256" key="20">
    <source>
        <dbReference type="ARBA" id="ARBA00023136"/>
    </source>
</evidence>
<evidence type="ECO:0000256" key="32">
    <source>
        <dbReference type="PIRSR" id="PIRSR602401-1"/>
    </source>
</evidence>
<evidence type="ECO:0000256" key="5">
    <source>
        <dbReference type="ARBA" id="ARBA00011245"/>
    </source>
</evidence>
<dbReference type="Pfam" id="PF00067">
    <property type="entry name" value="p450"/>
    <property type="match status" value="1"/>
</dbReference>
<evidence type="ECO:0000256" key="28">
    <source>
        <dbReference type="ARBA" id="ARBA00038872"/>
    </source>
</evidence>
<keyword evidence="23" id="KW-0456">Lyase</keyword>
<keyword evidence="19" id="KW-0443">Lipid metabolism</keyword>
<evidence type="ECO:0000256" key="14">
    <source>
        <dbReference type="ARBA" id="ARBA00022832"/>
    </source>
</evidence>
<evidence type="ECO:0000313" key="35">
    <source>
        <dbReference type="EMBL" id="MDE51534.1"/>
    </source>
</evidence>
<evidence type="ECO:0000256" key="19">
    <source>
        <dbReference type="ARBA" id="ARBA00023098"/>
    </source>
</evidence>
<organism evidence="35">
    <name type="scientific">Aceria tosichella</name>
    <name type="common">wheat curl mite</name>
    <dbReference type="NCBI Taxonomy" id="561515"/>
    <lineage>
        <taxon>Eukaryota</taxon>
        <taxon>Metazoa</taxon>
        <taxon>Ecdysozoa</taxon>
        <taxon>Arthropoda</taxon>
        <taxon>Chelicerata</taxon>
        <taxon>Arachnida</taxon>
        <taxon>Acari</taxon>
        <taxon>Acariformes</taxon>
        <taxon>Trombidiformes</taxon>
        <taxon>Prostigmata</taxon>
        <taxon>Eupodina</taxon>
        <taxon>Eriophyoidea</taxon>
        <taxon>Eriophyidae</taxon>
        <taxon>Eriophyinae</taxon>
        <taxon>Aceriini</taxon>
        <taxon>Aceria</taxon>
    </lineage>
</organism>
<dbReference type="SUPFAM" id="SSF48264">
    <property type="entry name" value="Cytochrome P450"/>
    <property type="match status" value="1"/>
</dbReference>
<keyword evidence="9" id="KW-0643">Prostaglandin biosynthesis</keyword>
<evidence type="ECO:0000256" key="15">
    <source>
        <dbReference type="ARBA" id="ARBA00022989"/>
    </source>
</evidence>
<comment type="catalytic activity">
    <reaction evidence="26">
        <text>prostaglandin H2 = (12S)-hydroxy-(5Z,8E,10E)-heptadecatrienoate + malonaldehyde</text>
        <dbReference type="Rhea" id="RHEA:48644"/>
        <dbReference type="ChEBI" id="CHEBI:57405"/>
        <dbReference type="ChEBI" id="CHEBI:90694"/>
        <dbReference type="ChEBI" id="CHEBI:566274"/>
    </reaction>
</comment>
<dbReference type="GO" id="GO:0106256">
    <property type="term" value="F:hydroperoxy icosatetraenoate dehydratase activity"/>
    <property type="evidence" value="ECO:0007669"/>
    <property type="project" value="UniProtKB-EC"/>
</dbReference>
<evidence type="ECO:0000256" key="13">
    <source>
        <dbReference type="ARBA" id="ARBA00022824"/>
    </source>
</evidence>
<keyword evidence="16 33" id="KW-0560">Oxidoreductase</keyword>
<dbReference type="Gene3D" id="1.10.630.10">
    <property type="entry name" value="Cytochrome P450"/>
    <property type="match status" value="1"/>
</dbReference>
<dbReference type="InterPro" id="IPR036396">
    <property type="entry name" value="Cyt_P450_sf"/>
</dbReference>
<evidence type="ECO:0000256" key="34">
    <source>
        <dbReference type="SAM" id="Phobius"/>
    </source>
</evidence>
<dbReference type="GO" id="GO:0005506">
    <property type="term" value="F:iron ion binding"/>
    <property type="evidence" value="ECO:0007669"/>
    <property type="project" value="InterPro"/>
</dbReference>
<keyword evidence="22" id="KW-0413">Isomerase</keyword>
<comment type="cofactor">
    <cofactor evidence="32">
        <name>heme</name>
        <dbReference type="ChEBI" id="CHEBI:30413"/>
    </cofactor>
</comment>
<evidence type="ECO:0000256" key="29">
    <source>
        <dbReference type="ARBA" id="ARBA00040834"/>
    </source>
</evidence>
<evidence type="ECO:0000256" key="31">
    <source>
        <dbReference type="ARBA" id="ARBA00054825"/>
    </source>
</evidence>
<evidence type="ECO:0000256" key="30">
    <source>
        <dbReference type="ARBA" id="ARBA00042726"/>
    </source>
</evidence>
<evidence type="ECO:0000256" key="33">
    <source>
        <dbReference type="RuleBase" id="RU000461"/>
    </source>
</evidence>
<dbReference type="GO" id="GO:0008395">
    <property type="term" value="F:steroid hydroxylase activity"/>
    <property type="evidence" value="ECO:0007669"/>
    <property type="project" value="TreeGrafter"/>
</dbReference>
<comment type="catalytic activity">
    <reaction evidence="27">
        <text>prostaglandin H2 = thromboxane A2</text>
        <dbReference type="Rhea" id="RHEA:17137"/>
        <dbReference type="ChEBI" id="CHEBI:57405"/>
        <dbReference type="ChEBI" id="CHEBI:57445"/>
        <dbReference type="EC" id="5.3.99.5"/>
    </reaction>
    <physiologicalReaction direction="left-to-right" evidence="27">
        <dbReference type="Rhea" id="RHEA:17138"/>
    </physiologicalReaction>
</comment>
<keyword evidence="12 32" id="KW-0479">Metal-binding</keyword>
<accession>A0A6G1SLY8</accession>
<evidence type="ECO:0000256" key="4">
    <source>
        <dbReference type="ARBA" id="ARBA00010617"/>
    </source>
</evidence>
<dbReference type="PROSITE" id="PS00086">
    <property type="entry name" value="CYTOCHROME_P450"/>
    <property type="match status" value="1"/>
</dbReference>
<proteinExistence type="inferred from homology"/>
<evidence type="ECO:0000256" key="7">
    <source>
        <dbReference type="ARBA" id="ARBA00022501"/>
    </source>
</evidence>
<keyword evidence="21" id="KW-0275">Fatty acid biosynthesis</keyword>
<name>A0A6G1SLY8_9ACAR</name>
<dbReference type="InterPro" id="IPR002401">
    <property type="entry name" value="Cyt_P450_E_grp-I"/>
</dbReference>
<dbReference type="EC" id="5.3.99.5" evidence="28"/>
<evidence type="ECO:0000256" key="22">
    <source>
        <dbReference type="ARBA" id="ARBA00023235"/>
    </source>
</evidence>
<evidence type="ECO:0000256" key="6">
    <source>
        <dbReference type="ARBA" id="ARBA00013084"/>
    </source>
</evidence>
<dbReference type="EC" id="4.2.1.152" evidence="6"/>
<evidence type="ECO:0000256" key="25">
    <source>
        <dbReference type="ARBA" id="ARBA00036380"/>
    </source>
</evidence>
<evidence type="ECO:0000256" key="10">
    <source>
        <dbReference type="ARBA" id="ARBA00022617"/>
    </source>
</evidence>
<feature type="transmembrane region" description="Helical" evidence="34">
    <location>
        <begin position="12"/>
        <end position="31"/>
    </location>
</feature>
<gene>
    <name evidence="35" type="primary">CYP3A24_7</name>
    <name evidence="35" type="ORF">g.14368</name>
</gene>
<comment type="catalytic activity">
    <reaction evidence="2">
        <text>a hydroperoxyeicosatetraenoate = an oxoeicosatetraenoate + H2O</text>
        <dbReference type="Rhea" id="RHEA:55556"/>
        <dbReference type="ChEBI" id="CHEBI:15377"/>
        <dbReference type="ChEBI" id="CHEBI:59720"/>
        <dbReference type="ChEBI" id="CHEBI:131859"/>
        <dbReference type="EC" id="4.2.1.152"/>
    </reaction>
    <physiologicalReaction direction="left-to-right" evidence="2">
        <dbReference type="Rhea" id="RHEA:55557"/>
    </physiologicalReaction>
</comment>
<dbReference type="GO" id="GO:0001516">
    <property type="term" value="P:prostaglandin biosynthetic process"/>
    <property type="evidence" value="ECO:0007669"/>
    <property type="project" value="UniProtKB-KW"/>
</dbReference>
<dbReference type="InterPro" id="IPR001128">
    <property type="entry name" value="Cyt_P450"/>
</dbReference>
<evidence type="ECO:0000256" key="24">
    <source>
        <dbReference type="ARBA" id="ARBA00033404"/>
    </source>
</evidence>
<evidence type="ECO:0000256" key="8">
    <source>
        <dbReference type="ARBA" id="ARBA00022516"/>
    </source>
</evidence>
<reference evidence="35" key="1">
    <citation type="submission" date="2018-10" db="EMBL/GenBank/DDBJ databases">
        <title>Transcriptome assembly of Aceria tosichella (Wheat curl mite) Type 2.</title>
        <authorList>
            <person name="Scully E.D."/>
            <person name="Geib S.M."/>
            <person name="Palmer N.A."/>
            <person name="Gupta A.K."/>
            <person name="Sarath G."/>
            <person name="Tatineni S."/>
        </authorList>
    </citation>
    <scope>NUCLEOTIDE SEQUENCE</scope>
    <source>
        <strain evidence="35">LincolnNE</strain>
    </source>
</reference>
<keyword evidence="18 33" id="KW-0503">Monooxygenase</keyword>
<evidence type="ECO:0000256" key="21">
    <source>
        <dbReference type="ARBA" id="ARBA00023160"/>
    </source>
</evidence>
<dbReference type="GO" id="GO:0004796">
    <property type="term" value="F:thromboxane-A synthase activity"/>
    <property type="evidence" value="ECO:0007669"/>
    <property type="project" value="UniProtKB-EC"/>
</dbReference>
<dbReference type="InterPro" id="IPR050705">
    <property type="entry name" value="Cytochrome_P450_3A"/>
</dbReference>
<evidence type="ECO:0000256" key="2">
    <source>
        <dbReference type="ARBA" id="ARBA00001719"/>
    </source>
</evidence>
<dbReference type="EMBL" id="GGYP01006763">
    <property type="protein sequence ID" value="MDE51534.1"/>
    <property type="molecule type" value="Transcribed_RNA"/>
</dbReference>
<comment type="catalytic activity">
    <reaction evidence="25">
        <text>(15S)-hydroperoxy-(5Z,8Z,11Z,13E)-eicosatetraenoate + AH2 = (15S)-hydroxy-(5Z,8Z,11Z,13E)-eicosatetraenoate + A + H2O</text>
        <dbReference type="Rhea" id="RHEA:48856"/>
        <dbReference type="ChEBI" id="CHEBI:13193"/>
        <dbReference type="ChEBI" id="CHEBI:15377"/>
        <dbReference type="ChEBI" id="CHEBI:17499"/>
        <dbReference type="ChEBI" id="CHEBI:57409"/>
        <dbReference type="ChEBI" id="CHEBI:57446"/>
    </reaction>
    <physiologicalReaction direction="left-to-right" evidence="25">
        <dbReference type="Rhea" id="RHEA:48857"/>
    </physiologicalReaction>
</comment>
<keyword evidence="17 32" id="KW-0408">Iron</keyword>
<evidence type="ECO:0000256" key="16">
    <source>
        <dbReference type="ARBA" id="ARBA00023002"/>
    </source>
</evidence>
<evidence type="ECO:0000256" key="9">
    <source>
        <dbReference type="ARBA" id="ARBA00022585"/>
    </source>
</evidence>
<keyword evidence="15 34" id="KW-1133">Transmembrane helix</keyword>
<dbReference type="PANTHER" id="PTHR24302">
    <property type="entry name" value="CYTOCHROME P450 FAMILY 3"/>
    <property type="match status" value="1"/>
</dbReference>
<comment type="catalytic activity">
    <reaction evidence="1">
        <text>(15S)-hydroperoxy-(5Z,8Z,11Z,13E)-eicosatetraenoate = 15-oxo-(5Z,8Z,11Z,13E)-eicosatetraenoate + H2O</text>
        <dbReference type="Rhea" id="RHEA:48636"/>
        <dbReference type="ChEBI" id="CHEBI:15377"/>
        <dbReference type="ChEBI" id="CHEBI:57410"/>
        <dbReference type="ChEBI" id="CHEBI:57446"/>
    </reaction>
    <physiologicalReaction direction="left-to-right" evidence="1">
        <dbReference type="Rhea" id="RHEA:48637"/>
    </physiologicalReaction>
</comment>
<comment type="similarity">
    <text evidence="4 33">Belongs to the cytochrome P450 family.</text>
</comment>
<dbReference type="AlphaFoldDB" id="A0A6G1SLY8"/>
<keyword evidence="11 34" id="KW-0812">Transmembrane</keyword>
<dbReference type="GO" id="GO:0016705">
    <property type="term" value="F:oxidoreductase activity, acting on paired donors, with incorporation or reduction of molecular oxygen"/>
    <property type="evidence" value="ECO:0007669"/>
    <property type="project" value="InterPro"/>
</dbReference>
<evidence type="ECO:0000256" key="27">
    <source>
        <dbReference type="ARBA" id="ARBA00036475"/>
    </source>
</evidence>
<comment type="function">
    <text evidence="31">Catalyzes the conversion of prostaglandin H2 (PGH2) to thromboxane A2 (TXA2), a potent inducer of blood vessel constriction and platelet aggregation. Also cleaves PGH2 to 12-hydroxy-heptadecatrienoicacid (12-HHT) and malondialdehyde, which is known to act as a mediator of DNA damage. 12-HHT and malondialdehyde are formed stoichiometrically in the same amounts as TXA2. Additionally, displays dehydratase activity, toward (15S)-hydroperoxy-(5Z,8Z,11Z,13E)-eicosatetraenoate (15(S)-HPETE) producing 15-KETE and 15-HETE.</text>
</comment>
<evidence type="ECO:0000256" key="18">
    <source>
        <dbReference type="ARBA" id="ARBA00023033"/>
    </source>
</evidence>
<dbReference type="GO" id="GO:0020037">
    <property type="term" value="F:heme binding"/>
    <property type="evidence" value="ECO:0007669"/>
    <property type="project" value="InterPro"/>
</dbReference>
<keyword evidence="13" id="KW-0256">Endoplasmic reticulum</keyword>
<evidence type="ECO:0000256" key="12">
    <source>
        <dbReference type="ARBA" id="ARBA00022723"/>
    </source>
</evidence>
<comment type="subunit">
    <text evidence="5">Monomer.</text>
</comment>
<feature type="binding site" description="axial binding residue" evidence="32">
    <location>
        <position position="514"/>
    </location>
    <ligand>
        <name>heme</name>
        <dbReference type="ChEBI" id="CHEBI:30413"/>
    </ligand>
    <ligandPart>
        <name>Fe</name>
        <dbReference type="ChEBI" id="CHEBI:18248"/>
    </ligandPart>
</feature>
<dbReference type="PRINTS" id="PR00385">
    <property type="entry name" value="P450"/>
</dbReference>
<evidence type="ECO:0000256" key="3">
    <source>
        <dbReference type="ARBA" id="ARBA00004477"/>
    </source>
</evidence>
<keyword evidence="7" id="KW-0644">Prostaglandin metabolism</keyword>
<protein>
    <recommendedName>
        <fullName evidence="29">Thromboxane-A synthase</fullName>
        <ecNumber evidence="6">4.2.1.152</ecNumber>
        <ecNumber evidence="28">5.3.99.5</ecNumber>
    </recommendedName>
    <alternativeName>
        <fullName evidence="30">Cytochrome P450 5A1</fullName>
    </alternativeName>
    <alternativeName>
        <fullName evidence="24">Hydroperoxy icosatetraenoate dehydratase</fullName>
    </alternativeName>
</protein>
<dbReference type="PANTHER" id="PTHR24302:SF47">
    <property type="entry name" value="CYTOCHROME P450"/>
    <property type="match status" value="1"/>
</dbReference>
<comment type="subcellular location">
    <subcellularLocation>
        <location evidence="3">Endoplasmic reticulum membrane</location>
        <topology evidence="3">Multi-pass membrane protein</topology>
    </subcellularLocation>
</comment>
<evidence type="ECO:0000256" key="26">
    <source>
        <dbReference type="ARBA" id="ARBA00036424"/>
    </source>
</evidence>